<proteinExistence type="predicted"/>
<comment type="caution">
    <text evidence="1">The sequence shown here is derived from an EMBL/GenBank/DDBJ whole genome shotgun (WGS) entry which is preliminary data.</text>
</comment>
<reference evidence="1" key="1">
    <citation type="submission" date="2022-11" db="EMBL/GenBank/DDBJ databases">
        <title>Draft genome sequence of Hoeflea poritis E7-10 and Hoeflea prorocentri PM5-8, separated from scleractinian coral Porites lutea and marine dinoflagellate.</title>
        <authorList>
            <person name="Zhang G."/>
            <person name="Wei Q."/>
            <person name="Cai L."/>
        </authorList>
    </citation>
    <scope>NUCLEOTIDE SEQUENCE</scope>
    <source>
        <strain evidence="1">PM5-8</strain>
    </source>
</reference>
<gene>
    <name evidence="1" type="ORF">OQ273_10540</name>
</gene>
<evidence type="ECO:0000313" key="2">
    <source>
        <dbReference type="Proteomes" id="UP001151234"/>
    </source>
</evidence>
<sequence length="62" mass="7463">MTTAETVDYIEQELIEIQKEINSKQSRRKSRLRFNDLKRLDELRARKNRLWIRLQEALSGSS</sequence>
<dbReference type="RefSeq" id="WP_267990459.1">
    <property type="nucleotide sequence ID" value="NZ_JAPJZI010000001.1"/>
</dbReference>
<name>A0A9X3ZHX7_9HYPH</name>
<keyword evidence="2" id="KW-1185">Reference proteome</keyword>
<dbReference type="Proteomes" id="UP001151234">
    <property type="component" value="Unassembled WGS sequence"/>
</dbReference>
<evidence type="ECO:0000313" key="1">
    <source>
        <dbReference type="EMBL" id="MDA5399010.1"/>
    </source>
</evidence>
<organism evidence="1 2">
    <name type="scientific">Hoeflea prorocentri</name>
    <dbReference type="NCBI Taxonomy" id="1922333"/>
    <lineage>
        <taxon>Bacteria</taxon>
        <taxon>Pseudomonadati</taxon>
        <taxon>Pseudomonadota</taxon>
        <taxon>Alphaproteobacteria</taxon>
        <taxon>Hyphomicrobiales</taxon>
        <taxon>Rhizobiaceae</taxon>
        <taxon>Hoeflea</taxon>
    </lineage>
</organism>
<accession>A0A9X3ZHX7</accession>
<dbReference type="EMBL" id="JAPJZI010000001">
    <property type="protein sequence ID" value="MDA5399010.1"/>
    <property type="molecule type" value="Genomic_DNA"/>
</dbReference>
<dbReference type="AlphaFoldDB" id="A0A9X3ZHX7"/>
<protein>
    <submittedName>
        <fullName evidence="1">Uncharacterized protein</fullName>
    </submittedName>
</protein>